<dbReference type="PaxDb" id="6945-B7Q545"/>
<accession>B7Q545</accession>
<evidence type="ECO:0000313" key="3">
    <source>
        <dbReference type="Proteomes" id="UP000001555"/>
    </source>
</evidence>
<dbReference type="VEuPathDB" id="VectorBase:ISCI024638"/>
<organism>
    <name type="scientific">Ixodes scapularis</name>
    <name type="common">Black-legged tick</name>
    <name type="synonym">Deer tick</name>
    <dbReference type="NCBI Taxonomy" id="6945"/>
    <lineage>
        <taxon>Eukaryota</taxon>
        <taxon>Metazoa</taxon>
        <taxon>Ecdysozoa</taxon>
        <taxon>Arthropoda</taxon>
        <taxon>Chelicerata</taxon>
        <taxon>Arachnida</taxon>
        <taxon>Acari</taxon>
        <taxon>Parasitiformes</taxon>
        <taxon>Ixodida</taxon>
        <taxon>Ixodoidea</taxon>
        <taxon>Ixodidae</taxon>
        <taxon>Ixodinae</taxon>
        <taxon>Ixodes</taxon>
    </lineage>
</organism>
<reference evidence="2" key="2">
    <citation type="submission" date="2020-05" db="UniProtKB">
        <authorList>
            <consortium name="EnsemblMetazoa"/>
        </authorList>
    </citation>
    <scope>IDENTIFICATION</scope>
    <source>
        <strain evidence="2">wikel</strain>
    </source>
</reference>
<protein>
    <submittedName>
        <fullName evidence="1">Secreted salivary gland peptide, putative</fullName>
    </submittedName>
</protein>
<reference evidence="1 3" key="1">
    <citation type="submission" date="2008-03" db="EMBL/GenBank/DDBJ databases">
        <title>Annotation of Ixodes scapularis.</title>
        <authorList>
            <consortium name="Ixodes scapularis Genome Project Consortium"/>
            <person name="Caler E."/>
            <person name="Hannick L.I."/>
            <person name="Bidwell S."/>
            <person name="Joardar V."/>
            <person name="Thiagarajan M."/>
            <person name="Amedeo P."/>
            <person name="Galinsky K.J."/>
            <person name="Schobel S."/>
            <person name="Inman J."/>
            <person name="Hostetler J."/>
            <person name="Miller J."/>
            <person name="Hammond M."/>
            <person name="Megy K."/>
            <person name="Lawson D."/>
            <person name="Kodira C."/>
            <person name="Sutton G."/>
            <person name="Meyer J."/>
            <person name="Hill C.A."/>
            <person name="Birren B."/>
            <person name="Nene V."/>
            <person name="Collins F."/>
            <person name="Alarcon-Chaidez F."/>
            <person name="Wikel S."/>
            <person name="Strausberg R."/>
        </authorList>
    </citation>
    <scope>NUCLEOTIDE SEQUENCE [LARGE SCALE GENOMIC DNA]</scope>
    <source>
        <strain evidence="3">Wikel</strain>
        <strain evidence="1">Wikel colony</strain>
    </source>
</reference>
<dbReference type="VEuPathDB" id="VectorBase:ISCW024638"/>
<evidence type="ECO:0000313" key="2">
    <source>
        <dbReference type="EnsemblMetazoa" id="ISCW024638-PA"/>
    </source>
</evidence>
<dbReference type="Proteomes" id="UP000001555">
    <property type="component" value="Unassembled WGS sequence"/>
</dbReference>
<dbReference type="EMBL" id="ABJB010875053">
    <property type="status" value="NOT_ANNOTATED_CDS"/>
    <property type="molecule type" value="Genomic_DNA"/>
</dbReference>
<dbReference type="InParanoid" id="B7Q545"/>
<feature type="non-terminal residue" evidence="1">
    <location>
        <position position="88"/>
    </location>
</feature>
<proteinExistence type="predicted"/>
<feature type="non-terminal residue" evidence="1">
    <location>
        <position position="1"/>
    </location>
</feature>
<keyword evidence="3" id="KW-1185">Reference proteome</keyword>
<gene>
    <name evidence="1" type="ORF">IscW_ISCW024638</name>
</gene>
<dbReference type="HOGENOM" id="CLU_2475277_0_0_1"/>
<sequence>TPGIRDMKDHAVSMTSANVFIPQQPLENEAVSADEPSAGGKLCSENGDCDADECCVDTVFGGDMVTRSCKKTPGHFVECPGLTPVAKK</sequence>
<dbReference type="EnsemblMetazoa" id="ISCW024638-RA">
    <property type="protein sequence ID" value="ISCW024638-PA"/>
    <property type="gene ID" value="ISCW024638"/>
</dbReference>
<evidence type="ECO:0000313" key="1">
    <source>
        <dbReference type="EMBL" id="EEC13967.1"/>
    </source>
</evidence>
<name>B7Q545_IXOSC</name>
<dbReference type="EMBL" id="DS859504">
    <property type="protein sequence ID" value="EEC13967.1"/>
    <property type="molecule type" value="Genomic_DNA"/>
</dbReference>
<dbReference type="AlphaFoldDB" id="B7Q545"/>